<evidence type="ECO:0000256" key="5">
    <source>
        <dbReference type="ARBA" id="ARBA00023125"/>
    </source>
</evidence>
<comment type="caution">
    <text evidence="9">The sequence shown here is derived from an EMBL/GenBank/DDBJ whole genome shotgun (WGS) entry which is preliminary data.</text>
</comment>
<dbReference type="PANTHER" id="PTHR38814">
    <property type="entry name" value="ENDONUCLEASE NUCS"/>
    <property type="match status" value="1"/>
</dbReference>
<dbReference type="EC" id="3.1.-.-" evidence="6"/>
<dbReference type="HAMAP" id="MF_00722">
    <property type="entry name" value="NucS"/>
    <property type="match status" value="1"/>
</dbReference>
<evidence type="ECO:0000256" key="4">
    <source>
        <dbReference type="ARBA" id="ARBA00022801"/>
    </source>
</evidence>
<keyword evidence="3 6" id="KW-0255">Endonuclease</keyword>
<evidence type="ECO:0000259" key="7">
    <source>
        <dbReference type="Pfam" id="PF01939"/>
    </source>
</evidence>
<dbReference type="GO" id="GO:0004519">
    <property type="term" value="F:endonuclease activity"/>
    <property type="evidence" value="ECO:0007669"/>
    <property type="project" value="UniProtKB-KW"/>
</dbReference>
<sequence length="236" mass="25786">MAATVDSPPVRLVVARCQVDYAGRLTAHLPMATRVLMIKADGSVLVHSDGGSYKPLNWMSPPCTLREGVTDDGQVEWTVTSKTEDTLRILLEEVHHDSSHDLGVDPGLQKDGVEKHLQALLAEHPTSLSPGLTLVRREFPTAIGPVDLMCRDADGLSVAVEIKRRGEIDGVEQLTRYLELLNREPLLTGKGPVRGIFAAQEIKPQARVLATDRGIACAVVDYDALRGIDDSEHRLF</sequence>
<proteinExistence type="inferred from homology"/>
<dbReference type="PANTHER" id="PTHR38814:SF1">
    <property type="entry name" value="ENDONUCLEASE NUCS"/>
    <property type="match status" value="1"/>
</dbReference>
<dbReference type="InterPro" id="IPR048301">
    <property type="entry name" value="NucS_C"/>
</dbReference>
<organism evidence="9 10">
    <name type="scientific">Nocardioides koreensis</name>
    <dbReference type="NCBI Taxonomy" id="433651"/>
    <lineage>
        <taxon>Bacteria</taxon>
        <taxon>Bacillati</taxon>
        <taxon>Actinomycetota</taxon>
        <taxon>Actinomycetes</taxon>
        <taxon>Propionibacteriales</taxon>
        <taxon>Nocardioidaceae</taxon>
        <taxon>Nocardioides</taxon>
    </lineage>
</organism>
<keyword evidence="4 6" id="KW-0378">Hydrolase</keyword>
<evidence type="ECO:0000256" key="3">
    <source>
        <dbReference type="ARBA" id="ARBA00022759"/>
    </source>
</evidence>
<dbReference type="EMBL" id="BAAAQR010000015">
    <property type="protein sequence ID" value="GAA2154122.1"/>
    <property type="molecule type" value="Genomic_DNA"/>
</dbReference>
<dbReference type="InterPro" id="IPR048302">
    <property type="entry name" value="NucS_N"/>
</dbReference>
<comment type="subcellular location">
    <subcellularLocation>
        <location evidence="6">Cytoplasm</location>
    </subcellularLocation>
</comment>
<dbReference type="CDD" id="cd22341">
    <property type="entry name" value="NucS-like"/>
    <property type="match status" value="1"/>
</dbReference>
<keyword evidence="2 6" id="KW-0540">Nuclease</keyword>
<evidence type="ECO:0000313" key="10">
    <source>
        <dbReference type="Proteomes" id="UP001501771"/>
    </source>
</evidence>
<dbReference type="Gene3D" id="2.70.180.20">
    <property type="match status" value="1"/>
</dbReference>
<dbReference type="Pfam" id="PF01939">
    <property type="entry name" value="NucS_C"/>
    <property type="match status" value="1"/>
</dbReference>
<reference evidence="10" key="1">
    <citation type="journal article" date="2019" name="Int. J. Syst. Evol. Microbiol.">
        <title>The Global Catalogue of Microorganisms (GCM) 10K type strain sequencing project: providing services to taxonomists for standard genome sequencing and annotation.</title>
        <authorList>
            <consortium name="The Broad Institute Genomics Platform"/>
            <consortium name="The Broad Institute Genome Sequencing Center for Infectious Disease"/>
            <person name="Wu L."/>
            <person name="Ma J."/>
        </authorList>
    </citation>
    <scope>NUCLEOTIDE SEQUENCE [LARGE SCALE GENOMIC DNA]</scope>
    <source>
        <strain evidence="10">JCM 16022</strain>
    </source>
</reference>
<accession>A0ABP5LUD5</accession>
<dbReference type="NCBIfam" id="NF002876">
    <property type="entry name" value="PRK03298.1"/>
    <property type="match status" value="1"/>
</dbReference>
<comment type="similarity">
    <text evidence="6">Belongs to the NucS endonuclease family.</text>
</comment>
<feature type="domain" description="Endonuclease NucS C-terminal" evidence="7">
    <location>
        <begin position="113"/>
        <end position="236"/>
    </location>
</feature>
<dbReference type="InterPro" id="IPR011856">
    <property type="entry name" value="tRNA_endonuc-like_dom_sf"/>
</dbReference>
<evidence type="ECO:0000259" key="8">
    <source>
        <dbReference type="Pfam" id="PF21003"/>
    </source>
</evidence>
<keyword evidence="10" id="KW-1185">Reference proteome</keyword>
<protein>
    <recommendedName>
        <fullName evidence="6">Endonuclease NucS</fullName>
        <ecNumber evidence="6">3.1.-.-</ecNumber>
    </recommendedName>
</protein>
<evidence type="ECO:0000256" key="2">
    <source>
        <dbReference type="ARBA" id="ARBA00022722"/>
    </source>
</evidence>
<comment type="function">
    <text evidence="6">Cleaves both 3' and 5' ssDNA extremities of branched DNA structures.</text>
</comment>
<evidence type="ECO:0000256" key="1">
    <source>
        <dbReference type="ARBA" id="ARBA00022490"/>
    </source>
</evidence>
<dbReference type="Pfam" id="PF21003">
    <property type="entry name" value="NucS_N"/>
    <property type="match status" value="1"/>
</dbReference>
<dbReference type="Proteomes" id="UP001501771">
    <property type="component" value="Unassembled WGS sequence"/>
</dbReference>
<evidence type="ECO:0000256" key="6">
    <source>
        <dbReference type="HAMAP-Rule" id="MF_00722"/>
    </source>
</evidence>
<dbReference type="Gene3D" id="3.40.1350.10">
    <property type="match status" value="1"/>
</dbReference>
<keyword evidence="1 6" id="KW-0963">Cytoplasm</keyword>
<dbReference type="InterPro" id="IPR002793">
    <property type="entry name" value="Endonuclease_NucS"/>
</dbReference>
<gene>
    <name evidence="6 9" type="primary">nucS</name>
    <name evidence="9" type="ORF">GCM10009844_39490</name>
</gene>
<evidence type="ECO:0000313" key="9">
    <source>
        <dbReference type="EMBL" id="GAA2154122.1"/>
    </source>
</evidence>
<name>A0ABP5LUD5_9ACTN</name>
<keyword evidence="5 6" id="KW-0238">DNA-binding</keyword>
<dbReference type="InterPro" id="IPR049173">
    <property type="entry name" value="NucS_N_sf"/>
</dbReference>
<feature type="domain" description="Endonuclease NucS N-terminal PH-like" evidence="8">
    <location>
        <begin position="10"/>
        <end position="106"/>
    </location>
</feature>